<organism evidence="1 2">
    <name type="scientific">Paradevosia tibetensis</name>
    <dbReference type="NCBI Taxonomy" id="1447062"/>
    <lineage>
        <taxon>Bacteria</taxon>
        <taxon>Pseudomonadati</taxon>
        <taxon>Pseudomonadota</taxon>
        <taxon>Alphaproteobacteria</taxon>
        <taxon>Hyphomicrobiales</taxon>
        <taxon>Devosiaceae</taxon>
        <taxon>Paradevosia</taxon>
    </lineage>
</organism>
<accession>A0A5B9DJP1</accession>
<protein>
    <submittedName>
        <fullName evidence="1">Uncharacterized protein</fullName>
    </submittedName>
</protein>
<evidence type="ECO:0000313" key="2">
    <source>
        <dbReference type="Proteomes" id="UP000321062"/>
    </source>
</evidence>
<dbReference type="RefSeq" id="WP_147654933.1">
    <property type="nucleotide sequence ID" value="NZ_BMFM01000001.1"/>
</dbReference>
<dbReference type="EMBL" id="CP041690">
    <property type="protein sequence ID" value="QEE19105.1"/>
    <property type="molecule type" value="Genomic_DNA"/>
</dbReference>
<dbReference type="Pfam" id="PF06776">
    <property type="entry name" value="IalB"/>
    <property type="match status" value="1"/>
</dbReference>
<proteinExistence type="predicted"/>
<dbReference type="Proteomes" id="UP000321062">
    <property type="component" value="Chromosome"/>
</dbReference>
<reference evidence="1 2" key="1">
    <citation type="journal article" date="2015" name="Int. J. Syst. Evol. Microbiol.">
        <title>Youhaiella tibetensis gen. nov., sp. nov., isolated from subsurface sediment.</title>
        <authorList>
            <person name="Wang Y.X."/>
            <person name="Huang F.Q."/>
            <person name="Nogi Y."/>
            <person name="Pang S.J."/>
            <person name="Wang P.K."/>
            <person name="Lv J."/>
        </authorList>
    </citation>
    <scope>NUCLEOTIDE SEQUENCE [LARGE SCALE GENOMIC DNA]</scope>
    <source>
        <strain evidence="2">fig4</strain>
    </source>
</reference>
<sequence length="93" mass="9701">MQGTLVLPFGLALASSVTYQIDDGDVGTAQQFHTCLPAGCLVDIAFDARTVESLMTGSVMKVQASADGCGPIVFSIALRGFTSAYDRVRALAN</sequence>
<dbReference type="KEGG" id="yti:FNA67_02465"/>
<gene>
    <name evidence="1" type="ORF">FNA67_02465</name>
</gene>
<keyword evidence="2" id="KW-1185">Reference proteome</keyword>
<dbReference type="AlphaFoldDB" id="A0A5B9DJP1"/>
<name>A0A5B9DJP1_9HYPH</name>
<dbReference type="OrthoDB" id="9814802at2"/>
<evidence type="ECO:0000313" key="1">
    <source>
        <dbReference type="EMBL" id="QEE19105.1"/>
    </source>
</evidence>
<dbReference type="InterPro" id="IPR010642">
    <property type="entry name" value="Invasion_prot_B"/>
</dbReference>
<dbReference type="InterPro" id="IPR038696">
    <property type="entry name" value="IalB_sf"/>
</dbReference>
<dbReference type="Gene3D" id="2.60.40.1880">
    <property type="entry name" value="Invasion associated locus B (IalB) protein"/>
    <property type="match status" value="1"/>
</dbReference>